<keyword evidence="2" id="KW-1185">Reference proteome</keyword>
<accession>A0ACC0JDF6</accession>
<gene>
    <name evidence="1" type="ORF">MSG28_006077</name>
</gene>
<evidence type="ECO:0000313" key="1">
    <source>
        <dbReference type="EMBL" id="KAI8422166.1"/>
    </source>
</evidence>
<name>A0ACC0JDF6_CHOFU</name>
<evidence type="ECO:0000313" key="2">
    <source>
        <dbReference type="Proteomes" id="UP001064048"/>
    </source>
</evidence>
<sequence>MLCLKKIAFVLSIVFILDVSGNLIRTSDEVITKDVPVPKAEKNEIEDIDVNVPAPVDEVPVDKVQVDDKSKPCTEIGQFCINHSDCCSNSCLGYMRRCVSGSG</sequence>
<proteinExistence type="predicted"/>
<comment type="caution">
    <text evidence="1">The sequence shown here is derived from an EMBL/GenBank/DDBJ whole genome shotgun (WGS) entry which is preliminary data.</text>
</comment>
<dbReference type="EMBL" id="CM046110">
    <property type="protein sequence ID" value="KAI8422166.1"/>
    <property type="molecule type" value="Genomic_DNA"/>
</dbReference>
<protein>
    <submittedName>
        <fullName evidence="1">Uncharacterized protein</fullName>
    </submittedName>
</protein>
<dbReference type="Proteomes" id="UP001064048">
    <property type="component" value="Chromosome 10"/>
</dbReference>
<organism evidence="1 2">
    <name type="scientific">Choristoneura fumiferana</name>
    <name type="common">Spruce budworm moth</name>
    <name type="synonym">Archips fumiferana</name>
    <dbReference type="NCBI Taxonomy" id="7141"/>
    <lineage>
        <taxon>Eukaryota</taxon>
        <taxon>Metazoa</taxon>
        <taxon>Ecdysozoa</taxon>
        <taxon>Arthropoda</taxon>
        <taxon>Hexapoda</taxon>
        <taxon>Insecta</taxon>
        <taxon>Pterygota</taxon>
        <taxon>Neoptera</taxon>
        <taxon>Endopterygota</taxon>
        <taxon>Lepidoptera</taxon>
        <taxon>Glossata</taxon>
        <taxon>Ditrysia</taxon>
        <taxon>Tortricoidea</taxon>
        <taxon>Tortricidae</taxon>
        <taxon>Tortricinae</taxon>
        <taxon>Choristoneura</taxon>
    </lineage>
</organism>
<reference evidence="1 2" key="1">
    <citation type="journal article" date="2022" name="Genome Biol. Evol.">
        <title>The Spruce Budworm Genome: Reconstructing the Evolutionary History of Antifreeze Proteins.</title>
        <authorList>
            <person name="Beliveau C."/>
            <person name="Gagne P."/>
            <person name="Picq S."/>
            <person name="Vernygora O."/>
            <person name="Keeling C.I."/>
            <person name="Pinkney K."/>
            <person name="Doucet D."/>
            <person name="Wen F."/>
            <person name="Johnston J.S."/>
            <person name="Maaroufi H."/>
            <person name="Boyle B."/>
            <person name="Laroche J."/>
            <person name="Dewar K."/>
            <person name="Juretic N."/>
            <person name="Blackburn G."/>
            <person name="Nisole A."/>
            <person name="Brunet B."/>
            <person name="Brandao M."/>
            <person name="Lumley L."/>
            <person name="Duan J."/>
            <person name="Quan G."/>
            <person name="Lucarotti C.J."/>
            <person name="Roe A.D."/>
            <person name="Sperling F.A.H."/>
            <person name="Levesque R.C."/>
            <person name="Cusson M."/>
        </authorList>
    </citation>
    <scope>NUCLEOTIDE SEQUENCE [LARGE SCALE GENOMIC DNA]</scope>
    <source>
        <strain evidence="1">Glfc:IPQL:Cfum</strain>
    </source>
</reference>